<dbReference type="VEuPathDB" id="FungiDB:BO80DRAFT_434899"/>
<feature type="region of interest" description="Disordered" evidence="1">
    <location>
        <begin position="342"/>
        <end position="404"/>
    </location>
</feature>
<dbReference type="STRING" id="1448316.A0A395GZL9"/>
<dbReference type="Proteomes" id="UP000249402">
    <property type="component" value="Unassembled WGS sequence"/>
</dbReference>
<evidence type="ECO:0000313" key="3">
    <source>
        <dbReference type="Proteomes" id="UP000249402"/>
    </source>
</evidence>
<evidence type="ECO:0000313" key="2">
    <source>
        <dbReference type="EMBL" id="RAL00810.1"/>
    </source>
</evidence>
<dbReference type="RefSeq" id="XP_025575137.1">
    <property type="nucleotide sequence ID" value="XM_025720891.1"/>
</dbReference>
<dbReference type="OrthoDB" id="4510600at2759"/>
<organism evidence="2 3">
    <name type="scientific">Aspergillus ibericus CBS 121593</name>
    <dbReference type="NCBI Taxonomy" id="1448316"/>
    <lineage>
        <taxon>Eukaryota</taxon>
        <taxon>Fungi</taxon>
        <taxon>Dikarya</taxon>
        <taxon>Ascomycota</taxon>
        <taxon>Pezizomycotina</taxon>
        <taxon>Eurotiomycetes</taxon>
        <taxon>Eurotiomycetidae</taxon>
        <taxon>Eurotiales</taxon>
        <taxon>Aspergillaceae</taxon>
        <taxon>Aspergillus</taxon>
        <taxon>Aspergillus subgen. Circumdati</taxon>
    </lineage>
</organism>
<sequence length="456" mass="45518">MAIPASQQGQTNSPREISDWRYDSVLVRQNIPALVADTYKLSLAWSIATSSSTTSQCTLEVSVNSQGLSAASAGISPGGHGSWSTLTGTYTAAASTGVPLVISISCSEGGGWEGNPIIGLADISFTNECVSATTSSLAATSTGSSVALSTDALSTAATATTSIASGSSSSSASSTTTSGLTVSTGTAETNADGTTTVTADSTSGTSLEASESVDSSDSGSVSGTWSVSSDTASTERKGSAAVSLTVTETSTAAPVSISTHLAIGAYTTTETAVAYITTSPVATGMVSETQSTGASLSENEIHATATRYDTTTLTPSAGEASHETISVYTSVVPVETTITLSSVSSGSSDKTKPMHTTPSSVTTTVQTPGSTNNYLSTPASIPSSQSESTTPEITGKHPIAGTKDSSISFNSENPEDIFPAEVISAASTPVATIKSTSLIPVKSSAVSSPLISPLHN</sequence>
<proteinExistence type="predicted"/>
<dbReference type="EMBL" id="KZ824438">
    <property type="protein sequence ID" value="RAL00810.1"/>
    <property type="molecule type" value="Genomic_DNA"/>
</dbReference>
<dbReference type="AlphaFoldDB" id="A0A395GZL9"/>
<keyword evidence="3" id="KW-1185">Reference proteome</keyword>
<feature type="compositionally biased region" description="Low complexity" evidence="1">
    <location>
        <begin position="356"/>
        <end position="371"/>
    </location>
</feature>
<accession>A0A395GZL9</accession>
<feature type="region of interest" description="Disordered" evidence="1">
    <location>
        <begin position="164"/>
        <end position="239"/>
    </location>
</feature>
<name>A0A395GZL9_9EURO</name>
<reference evidence="2 3" key="1">
    <citation type="submission" date="2018-02" db="EMBL/GenBank/DDBJ databases">
        <title>The genomes of Aspergillus section Nigri reveals drivers in fungal speciation.</title>
        <authorList>
            <consortium name="DOE Joint Genome Institute"/>
            <person name="Vesth T.C."/>
            <person name="Nybo J."/>
            <person name="Theobald S."/>
            <person name="Brandl J."/>
            <person name="Frisvad J.C."/>
            <person name="Nielsen K.F."/>
            <person name="Lyhne E.K."/>
            <person name="Kogle M.E."/>
            <person name="Kuo A."/>
            <person name="Riley R."/>
            <person name="Clum A."/>
            <person name="Nolan M."/>
            <person name="Lipzen A."/>
            <person name="Salamov A."/>
            <person name="Henrissat B."/>
            <person name="Wiebenga A."/>
            <person name="De vries R.P."/>
            <person name="Grigoriev I.V."/>
            <person name="Mortensen U.H."/>
            <person name="Andersen M.R."/>
            <person name="Baker S.E."/>
        </authorList>
    </citation>
    <scope>NUCLEOTIDE SEQUENCE [LARGE SCALE GENOMIC DNA]</scope>
    <source>
        <strain evidence="2 3">CBS 121593</strain>
    </source>
</reference>
<feature type="compositionally biased region" description="Low complexity" evidence="1">
    <location>
        <begin position="164"/>
        <end position="231"/>
    </location>
</feature>
<gene>
    <name evidence="2" type="ORF">BO80DRAFT_434899</name>
</gene>
<protein>
    <submittedName>
        <fullName evidence="2">Uncharacterized protein</fullName>
    </submittedName>
</protein>
<evidence type="ECO:0000256" key="1">
    <source>
        <dbReference type="SAM" id="MobiDB-lite"/>
    </source>
</evidence>
<feature type="compositionally biased region" description="Polar residues" evidence="1">
    <location>
        <begin position="372"/>
        <end position="392"/>
    </location>
</feature>
<dbReference type="GeneID" id="37225756"/>